<feature type="chain" id="PRO_5004215686" description="chitinase" evidence="10">
    <location>
        <begin position="23"/>
        <end position="794"/>
    </location>
</feature>
<keyword evidence="5" id="KW-0119">Carbohydrate metabolism</keyword>
<dbReference type="Gene3D" id="3.20.20.80">
    <property type="entry name" value="Glycosidases"/>
    <property type="match status" value="1"/>
</dbReference>
<keyword evidence="10" id="KW-0732">Signal</keyword>
<feature type="compositionally biased region" description="Acidic residues" evidence="9">
    <location>
        <begin position="85"/>
        <end position="97"/>
    </location>
</feature>
<dbReference type="EMBL" id="CP000155">
    <property type="protein sequence ID" value="ABC28526.1"/>
    <property type="molecule type" value="Genomic_DNA"/>
</dbReference>
<dbReference type="STRING" id="349521.HCH_01673"/>
<keyword evidence="3 8" id="KW-0378">Hydrolase</keyword>
<evidence type="ECO:0000256" key="1">
    <source>
        <dbReference type="ARBA" id="ARBA00000822"/>
    </source>
</evidence>
<dbReference type="InterPro" id="IPR017853">
    <property type="entry name" value="GH"/>
</dbReference>
<gene>
    <name evidence="12" type="ordered locus">HCH_01673</name>
</gene>
<dbReference type="GO" id="GO:0030246">
    <property type="term" value="F:carbohydrate binding"/>
    <property type="evidence" value="ECO:0007669"/>
    <property type="project" value="InterPro"/>
</dbReference>
<dbReference type="Gene3D" id="3.10.50.10">
    <property type="match status" value="1"/>
</dbReference>
<feature type="compositionally biased region" description="Polar residues" evidence="9">
    <location>
        <begin position="267"/>
        <end position="282"/>
    </location>
</feature>
<keyword evidence="13" id="KW-1185">Reference proteome</keyword>
<evidence type="ECO:0000256" key="4">
    <source>
        <dbReference type="ARBA" id="ARBA00023024"/>
    </source>
</evidence>
<dbReference type="EC" id="3.2.1.14" evidence="2"/>
<reference evidence="12 13" key="1">
    <citation type="journal article" date="2005" name="Nucleic Acids Res.">
        <title>Genomic blueprint of Hahella chejuensis, a marine microbe producing an algicidal agent.</title>
        <authorList>
            <person name="Jeong H."/>
            <person name="Yim J.H."/>
            <person name="Lee C."/>
            <person name="Choi S.-H."/>
            <person name="Park Y.K."/>
            <person name="Yoon S.H."/>
            <person name="Hur C.-G."/>
            <person name="Kang H.-Y."/>
            <person name="Kim D."/>
            <person name="Lee H.H."/>
            <person name="Park K.H."/>
            <person name="Park S.-H."/>
            <person name="Park H.-S."/>
            <person name="Lee H.K."/>
            <person name="Oh T.K."/>
            <person name="Kim J.F."/>
        </authorList>
    </citation>
    <scope>NUCLEOTIDE SEQUENCE [LARGE SCALE GENOMIC DNA]</scope>
    <source>
        <strain evidence="12 13">KCTC 2396</strain>
    </source>
</reference>
<feature type="region of interest" description="Disordered" evidence="9">
    <location>
        <begin position="258"/>
        <end position="306"/>
    </location>
</feature>
<dbReference type="SMART" id="SM00495">
    <property type="entry name" value="ChtBD3"/>
    <property type="match status" value="3"/>
</dbReference>
<dbReference type="CAZy" id="GH18">
    <property type="family name" value="Glycoside Hydrolase Family 18"/>
</dbReference>
<dbReference type="PROSITE" id="PS51910">
    <property type="entry name" value="GH18_2"/>
    <property type="match status" value="1"/>
</dbReference>
<evidence type="ECO:0000256" key="2">
    <source>
        <dbReference type="ARBA" id="ARBA00012729"/>
    </source>
</evidence>
<name>Q2SLE8_HAHCH</name>
<dbReference type="CDD" id="cd06548">
    <property type="entry name" value="GH18_chitinase"/>
    <property type="match status" value="1"/>
</dbReference>
<comment type="catalytic activity">
    <reaction evidence="1">
        <text>Random endo-hydrolysis of N-acetyl-beta-D-glucosaminide (1-&gt;4)-beta-linkages in chitin and chitodextrins.</text>
        <dbReference type="EC" id="3.2.1.14"/>
    </reaction>
</comment>
<evidence type="ECO:0000256" key="3">
    <source>
        <dbReference type="ARBA" id="ARBA00022801"/>
    </source>
</evidence>
<feature type="region of interest" description="Disordered" evidence="9">
    <location>
        <begin position="79"/>
        <end position="100"/>
    </location>
</feature>
<dbReference type="AlphaFoldDB" id="Q2SLE8"/>
<dbReference type="InterPro" id="IPR050314">
    <property type="entry name" value="Glycosyl_Hydrlase_18"/>
</dbReference>
<dbReference type="KEGG" id="hch:HCH_01673"/>
<proteinExistence type="predicted"/>
<dbReference type="InterPro" id="IPR029070">
    <property type="entry name" value="Chitinase_insertion_sf"/>
</dbReference>
<evidence type="ECO:0000313" key="13">
    <source>
        <dbReference type="Proteomes" id="UP000000238"/>
    </source>
</evidence>
<organism evidence="12 13">
    <name type="scientific">Hahella chejuensis (strain KCTC 2396)</name>
    <dbReference type="NCBI Taxonomy" id="349521"/>
    <lineage>
        <taxon>Bacteria</taxon>
        <taxon>Pseudomonadati</taxon>
        <taxon>Pseudomonadota</taxon>
        <taxon>Gammaproteobacteria</taxon>
        <taxon>Oceanospirillales</taxon>
        <taxon>Hahellaceae</taxon>
        <taxon>Hahella</taxon>
    </lineage>
</organism>
<evidence type="ECO:0000256" key="5">
    <source>
        <dbReference type="ARBA" id="ARBA00023277"/>
    </source>
</evidence>
<dbReference type="Gene3D" id="2.10.10.20">
    <property type="entry name" value="Carbohydrate-binding module superfamily 5/12"/>
    <property type="match status" value="2"/>
</dbReference>
<dbReference type="GO" id="GO:0008061">
    <property type="term" value="F:chitin binding"/>
    <property type="evidence" value="ECO:0007669"/>
    <property type="project" value="InterPro"/>
</dbReference>
<keyword evidence="4" id="KW-0146">Chitin degradation</keyword>
<feature type="domain" description="GH18" evidence="11">
    <location>
        <begin position="321"/>
        <end position="760"/>
    </location>
</feature>
<dbReference type="PANTHER" id="PTHR11177:SF317">
    <property type="entry name" value="CHITINASE 12-RELATED"/>
    <property type="match status" value="1"/>
</dbReference>
<dbReference type="CAZy" id="CBM73">
    <property type="family name" value="Carbohydrate-Binding Module Family 73"/>
</dbReference>
<keyword evidence="7" id="KW-0624">Polysaccharide degradation</keyword>
<protein>
    <recommendedName>
        <fullName evidence="2">chitinase</fullName>
        <ecNumber evidence="2">3.2.1.14</ecNumber>
    </recommendedName>
</protein>
<dbReference type="GO" id="GO:0006032">
    <property type="term" value="P:chitin catabolic process"/>
    <property type="evidence" value="ECO:0007669"/>
    <property type="project" value="UniProtKB-KW"/>
</dbReference>
<dbReference type="PROSITE" id="PS01095">
    <property type="entry name" value="GH18_1"/>
    <property type="match status" value="1"/>
</dbReference>
<keyword evidence="6 8" id="KW-0326">Glycosidase</keyword>
<dbReference type="CDD" id="cd12215">
    <property type="entry name" value="ChiC_BD"/>
    <property type="match status" value="1"/>
</dbReference>
<sequence length="794" mass="84952">MKKLLATLLAGGVWTIAANSYAYDCTDVAPFETGAIGAGAIRQHHDNAYRCNVSGWCGLGGAYEPGVGWAWEQAWNGLGACDGDSPPDDGGPDDDPSACDAPQYSAGTAYSAGQVVQNIGNDYRCDVPGWCSSAAAWAYEPGVGSSWSSAWTLIGPCGTDDPDDPDDPGPGPDTPFCASAWNASKVYRTGAVAAYQGGVYQAQVDVWGIPPNDPTYPDRWKLVGVPDDSLCPVPIPNDIDYGDPQPVDGNPNAGVTFPGGVIGAARISNTPSTGTPRSSVPSTDPGGDHPGFDADNGARVSKLPPGTVPLQHNTYSLRAGTEIVTYIGDWVIYGRRYDFTKLPVKNLHRIVYGFSGICYPDASDTQDPGFPTSAPAAVNRTCNQSNLPDGAMAIADFEAAFVRNVGVPGGVTGTESMYELEPASVGGVFGVLYKLRKENPHLKLDLSVGGWTLSEGFGWMSRDDARRKAFVDSLIHFLQRFDFDGIDIDWEYPASDGAVPDADRPEDAANYVRLLKEIRAGMDWLGRKTGKQYRLSSAIPAGTGRLDLIDWPAAHPYMDRLYVMTYDLTGAWERELSNHTPMQVNPSAQGSSANTSVTTAMSYLQSKGVPNNKLMVGVANYHRAKRLNSAADITEYSDGIAGATAHQPNQAPGTTNFILAIAGYGSWEAGVLEGYDMYQSFLDPSLRPYNGYKLYTDKASNADYLVQPAIGSFITIESPRTAALKAQYAKDNGFAGVFFWMAEQDNGYNLNAVNHVLGNTLVNDIANGKPQNQIPVCGENISASECESLIESLR</sequence>
<dbReference type="OrthoDB" id="9775889at2"/>
<dbReference type="SUPFAM" id="SSF51445">
    <property type="entry name" value="(Trans)glycosidases"/>
    <property type="match status" value="1"/>
</dbReference>
<dbReference type="InterPro" id="IPR011583">
    <property type="entry name" value="Chitinase_II/V-like_cat"/>
</dbReference>
<dbReference type="PANTHER" id="PTHR11177">
    <property type="entry name" value="CHITINASE"/>
    <property type="match status" value="1"/>
</dbReference>
<evidence type="ECO:0000256" key="9">
    <source>
        <dbReference type="SAM" id="MobiDB-lite"/>
    </source>
</evidence>
<evidence type="ECO:0000256" key="10">
    <source>
        <dbReference type="SAM" id="SignalP"/>
    </source>
</evidence>
<dbReference type="SMART" id="SM00636">
    <property type="entry name" value="Glyco_18"/>
    <property type="match status" value="1"/>
</dbReference>
<dbReference type="GO" id="GO:0005576">
    <property type="term" value="C:extracellular region"/>
    <property type="evidence" value="ECO:0007669"/>
    <property type="project" value="InterPro"/>
</dbReference>
<dbReference type="Proteomes" id="UP000000238">
    <property type="component" value="Chromosome"/>
</dbReference>
<evidence type="ECO:0000256" key="6">
    <source>
        <dbReference type="ARBA" id="ARBA00023295"/>
    </source>
</evidence>
<accession>Q2SLE8</accession>
<evidence type="ECO:0000256" key="7">
    <source>
        <dbReference type="ARBA" id="ARBA00023326"/>
    </source>
</evidence>
<evidence type="ECO:0000259" key="11">
    <source>
        <dbReference type="PROSITE" id="PS51910"/>
    </source>
</evidence>
<evidence type="ECO:0000256" key="8">
    <source>
        <dbReference type="RuleBase" id="RU000489"/>
    </source>
</evidence>
<dbReference type="GO" id="GO:0008843">
    <property type="term" value="F:endochitinase activity"/>
    <property type="evidence" value="ECO:0007669"/>
    <property type="project" value="UniProtKB-EC"/>
</dbReference>
<dbReference type="InterPro" id="IPR036573">
    <property type="entry name" value="CBM_sf_5/12"/>
</dbReference>
<dbReference type="Pfam" id="PF00704">
    <property type="entry name" value="Glyco_hydro_18"/>
    <property type="match status" value="1"/>
</dbReference>
<dbReference type="GO" id="GO:0000272">
    <property type="term" value="P:polysaccharide catabolic process"/>
    <property type="evidence" value="ECO:0007669"/>
    <property type="project" value="UniProtKB-KW"/>
</dbReference>
<dbReference type="RefSeq" id="WP_011395598.1">
    <property type="nucleotide sequence ID" value="NC_007645.1"/>
</dbReference>
<dbReference type="CAZy" id="CBM5">
    <property type="family name" value="Carbohydrate-Binding Module Family 5"/>
</dbReference>
<dbReference type="SUPFAM" id="SSF51055">
    <property type="entry name" value="Carbohydrate binding domain"/>
    <property type="match status" value="1"/>
</dbReference>
<dbReference type="InterPro" id="IPR003610">
    <property type="entry name" value="CBM5/12"/>
</dbReference>
<dbReference type="eggNOG" id="COG3325">
    <property type="taxonomic scope" value="Bacteria"/>
</dbReference>
<dbReference type="InterPro" id="IPR001223">
    <property type="entry name" value="Glyco_hydro18_cat"/>
</dbReference>
<evidence type="ECO:0000313" key="12">
    <source>
        <dbReference type="EMBL" id="ABC28526.1"/>
    </source>
</evidence>
<feature type="signal peptide" evidence="10">
    <location>
        <begin position="1"/>
        <end position="22"/>
    </location>
</feature>
<dbReference type="HOGENOM" id="CLU_349457_0_0_6"/>
<dbReference type="InterPro" id="IPR001579">
    <property type="entry name" value="Glyco_hydro_18_chit_AS"/>
</dbReference>